<name>A0A4R5C5Z2_9ACTN</name>
<gene>
    <name evidence="2" type="ORF">E1298_09295</name>
</gene>
<sequence length="81" mass="8881">MAIRRWRDDPMVRARWILVLLGAAALGLVFLVSGDLTVRFTAGFAAGAGLAVWTVSERIIVSTRDRPETRVASARQGSIER</sequence>
<dbReference type="OrthoDB" id="3483596at2"/>
<protein>
    <submittedName>
        <fullName evidence="2">Uncharacterized protein</fullName>
    </submittedName>
</protein>
<dbReference type="AlphaFoldDB" id="A0A4R5C5Z2"/>
<dbReference type="EMBL" id="SMKU01000030">
    <property type="protein sequence ID" value="TDD93513.1"/>
    <property type="molecule type" value="Genomic_DNA"/>
</dbReference>
<keyword evidence="1" id="KW-0812">Transmembrane</keyword>
<keyword evidence="1" id="KW-1133">Transmembrane helix</keyword>
<proteinExistence type="predicted"/>
<accession>A0A4R5C5Z2</accession>
<feature type="transmembrane region" description="Helical" evidence="1">
    <location>
        <begin position="12"/>
        <end position="32"/>
    </location>
</feature>
<comment type="caution">
    <text evidence="2">The sequence shown here is derived from an EMBL/GenBank/DDBJ whole genome shotgun (WGS) entry which is preliminary data.</text>
</comment>
<organism evidence="2 3">
    <name type="scientific">Actinomadura rubrisoli</name>
    <dbReference type="NCBI Taxonomy" id="2530368"/>
    <lineage>
        <taxon>Bacteria</taxon>
        <taxon>Bacillati</taxon>
        <taxon>Actinomycetota</taxon>
        <taxon>Actinomycetes</taxon>
        <taxon>Streptosporangiales</taxon>
        <taxon>Thermomonosporaceae</taxon>
        <taxon>Actinomadura</taxon>
    </lineage>
</organism>
<dbReference type="RefSeq" id="WP_131891167.1">
    <property type="nucleotide sequence ID" value="NZ_SMKU01000030.1"/>
</dbReference>
<keyword evidence="1" id="KW-0472">Membrane</keyword>
<evidence type="ECO:0000256" key="1">
    <source>
        <dbReference type="SAM" id="Phobius"/>
    </source>
</evidence>
<evidence type="ECO:0000313" key="3">
    <source>
        <dbReference type="Proteomes" id="UP000294513"/>
    </source>
</evidence>
<keyword evidence="3" id="KW-1185">Reference proteome</keyword>
<dbReference type="Proteomes" id="UP000294513">
    <property type="component" value="Unassembled WGS sequence"/>
</dbReference>
<feature type="transmembrane region" description="Helical" evidence="1">
    <location>
        <begin position="38"/>
        <end position="56"/>
    </location>
</feature>
<evidence type="ECO:0000313" key="2">
    <source>
        <dbReference type="EMBL" id="TDD93513.1"/>
    </source>
</evidence>
<reference evidence="2 3" key="1">
    <citation type="submission" date="2019-03" db="EMBL/GenBank/DDBJ databases">
        <title>Draft genome sequences of novel Actinobacteria.</title>
        <authorList>
            <person name="Sahin N."/>
            <person name="Ay H."/>
            <person name="Saygin H."/>
        </authorList>
    </citation>
    <scope>NUCLEOTIDE SEQUENCE [LARGE SCALE GENOMIC DNA]</scope>
    <source>
        <strain evidence="2 3">H3C3</strain>
    </source>
</reference>